<accession>A0A853ELZ3</accession>
<evidence type="ECO:0000313" key="4">
    <source>
        <dbReference type="Proteomes" id="UP000572528"/>
    </source>
</evidence>
<keyword evidence="2" id="KW-1133">Transmembrane helix</keyword>
<name>A0A853ELZ3_9ACTO</name>
<keyword evidence="2" id="KW-0812">Transmembrane</keyword>
<evidence type="ECO:0000313" key="3">
    <source>
        <dbReference type="EMBL" id="NYS70337.1"/>
    </source>
</evidence>
<dbReference type="Proteomes" id="UP000572528">
    <property type="component" value="Unassembled WGS sequence"/>
</dbReference>
<dbReference type="Gene3D" id="2.130.10.10">
    <property type="entry name" value="YVTN repeat-like/Quinoprotein amine dehydrogenase"/>
    <property type="match status" value="1"/>
</dbReference>
<dbReference type="InterPro" id="IPR011047">
    <property type="entry name" value="Quinoprotein_ADH-like_sf"/>
</dbReference>
<evidence type="ECO:0000256" key="1">
    <source>
        <dbReference type="SAM" id="MobiDB-lite"/>
    </source>
</evidence>
<feature type="transmembrane region" description="Helical" evidence="2">
    <location>
        <begin position="221"/>
        <end position="242"/>
    </location>
</feature>
<protein>
    <submittedName>
        <fullName evidence="3">Uncharacterized protein</fullName>
    </submittedName>
</protein>
<feature type="region of interest" description="Disordered" evidence="1">
    <location>
        <begin position="619"/>
        <end position="639"/>
    </location>
</feature>
<feature type="transmembrane region" description="Helical" evidence="2">
    <location>
        <begin position="89"/>
        <end position="109"/>
    </location>
</feature>
<comment type="caution">
    <text evidence="3">The sequence shown here is derived from an EMBL/GenBank/DDBJ whole genome shotgun (WGS) entry which is preliminary data.</text>
</comment>
<organism evidence="3 4">
    <name type="scientific">Actinomyces bowdenii</name>
    <dbReference type="NCBI Taxonomy" id="131109"/>
    <lineage>
        <taxon>Bacteria</taxon>
        <taxon>Bacillati</taxon>
        <taxon>Actinomycetota</taxon>
        <taxon>Actinomycetes</taxon>
        <taxon>Actinomycetales</taxon>
        <taxon>Actinomycetaceae</taxon>
        <taxon>Actinomyces</taxon>
    </lineage>
</organism>
<dbReference type="AlphaFoldDB" id="A0A853ELZ3"/>
<dbReference type="SUPFAM" id="SSF50998">
    <property type="entry name" value="Quinoprotein alcohol dehydrogenase-like"/>
    <property type="match status" value="1"/>
</dbReference>
<dbReference type="InterPro" id="IPR015943">
    <property type="entry name" value="WD40/YVTN_repeat-like_dom_sf"/>
</dbReference>
<reference evidence="3 4" key="1">
    <citation type="submission" date="2020-07" db="EMBL/GenBank/DDBJ databases">
        <title>MOT database genomes.</title>
        <authorList>
            <person name="Joseph S."/>
            <person name="Aduse-Opoku J."/>
            <person name="Hashim A."/>
            <person name="Wade W."/>
            <person name="Curtis M."/>
        </authorList>
    </citation>
    <scope>NUCLEOTIDE SEQUENCE [LARGE SCALE GENOMIC DNA]</scope>
    <source>
        <strain evidence="3 4">WMus004</strain>
    </source>
</reference>
<evidence type="ECO:0000256" key="2">
    <source>
        <dbReference type="SAM" id="Phobius"/>
    </source>
</evidence>
<dbReference type="RefSeq" id="WP_179901582.1">
    <property type="nucleotide sequence ID" value="NZ_JACBXV010000273.1"/>
</dbReference>
<feature type="transmembrane region" description="Helical" evidence="2">
    <location>
        <begin position="116"/>
        <end position="137"/>
    </location>
</feature>
<sequence>MPSLDQAPHGAVDNAGSSADETMASVGPDRGAAQGPGARPPSITVLRALRAGTMAAVVLLMLTAAYLAVASSTLLEDDRGGAGSPSGHLVSPVILPLLGAVAWMVAAGIRSLNRSAVVLASVVIAVSAAGVAARMLSLWWGAYQESGVSILRLLCGATAAPAIAAMLIIDLRLRFLRTGDRAGPPGGPDPARWFGPGVHASRASSAGLPRRHRPRPARARLAVVACLPALICLVLTATPHAVSRPATHTFPEATRLSAGDAPARPASIGTEVAWRTEVTGVTEVTEGLPVVAGKRGPLVISNEGITALSPADGAPLWTYQRAADYSTPVVSPDGEHLAVRIQGPRILERANDASPISDPLPLTLVLETRTGKVVLERYSAGGMLQLTDSAVLDGRTALSLDDGSELWRLEDHGSESPDPTLVGGCPYSGPAGHASFILDCVVPRSSTTKGSQRWAHATLTLVADSDPTAVTEASGVLVDTLSGEITVVEGWTGQSVETTPTTSAEAREADAVSLDSLAGIAGADRRTTALGRTSGLNHAASTASGMLVTQPLYDPEEDEAHVEPDQLGSQALAVVAPTRQSVTPIAQDAGLAGALMGIVPGDEQAGSAAIHLQAGDGTTTATIPLEEGPTASTSRSAGPTTLGAAALSTALTAVSTPGATILILDTDADAAQESITDSPAPRTVHIIALAGAGDS</sequence>
<feature type="region of interest" description="Disordered" evidence="1">
    <location>
        <begin position="1"/>
        <end position="39"/>
    </location>
</feature>
<proteinExistence type="predicted"/>
<feature type="transmembrane region" description="Helical" evidence="2">
    <location>
        <begin position="149"/>
        <end position="169"/>
    </location>
</feature>
<gene>
    <name evidence="3" type="ORF">HZZ05_12620</name>
</gene>
<dbReference type="EMBL" id="JACBXV010000273">
    <property type="protein sequence ID" value="NYS70337.1"/>
    <property type="molecule type" value="Genomic_DNA"/>
</dbReference>
<keyword evidence="2" id="KW-0472">Membrane</keyword>
<feature type="transmembrane region" description="Helical" evidence="2">
    <location>
        <begin position="48"/>
        <end position="69"/>
    </location>
</feature>